<keyword evidence="3" id="KW-1185">Reference proteome</keyword>
<name>A0ABU0LG00_XANAG</name>
<protein>
    <recommendedName>
        <fullName evidence="1">YqaJ viral recombinase domain-containing protein</fullName>
    </recommendedName>
</protein>
<gene>
    <name evidence="2" type="ORF">QOZ94_002799</name>
</gene>
<dbReference type="Proteomes" id="UP001241747">
    <property type="component" value="Unassembled WGS sequence"/>
</dbReference>
<dbReference type="InterPro" id="IPR011604">
    <property type="entry name" value="PDDEXK-like_dom_sf"/>
</dbReference>
<dbReference type="Gene3D" id="3.90.320.10">
    <property type="match status" value="1"/>
</dbReference>
<proteinExistence type="predicted"/>
<organism evidence="2 3">
    <name type="scientific">Xanthobacter agilis</name>
    <dbReference type="NCBI Taxonomy" id="47492"/>
    <lineage>
        <taxon>Bacteria</taxon>
        <taxon>Pseudomonadati</taxon>
        <taxon>Pseudomonadota</taxon>
        <taxon>Alphaproteobacteria</taxon>
        <taxon>Hyphomicrobiales</taxon>
        <taxon>Xanthobacteraceae</taxon>
        <taxon>Xanthobacter</taxon>
    </lineage>
</organism>
<evidence type="ECO:0000259" key="1">
    <source>
        <dbReference type="Pfam" id="PF09588"/>
    </source>
</evidence>
<evidence type="ECO:0000313" key="2">
    <source>
        <dbReference type="EMBL" id="MDQ0505995.1"/>
    </source>
</evidence>
<evidence type="ECO:0000313" key="3">
    <source>
        <dbReference type="Proteomes" id="UP001241747"/>
    </source>
</evidence>
<dbReference type="InterPro" id="IPR019080">
    <property type="entry name" value="YqaJ_viral_recombinase"/>
</dbReference>
<dbReference type="EMBL" id="JAUSVY010000006">
    <property type="protein sequence ID" value="MDQ0505995.1"/>
    <property type="molecule type" value="Genomic_DNA"/>
</dbReference>
<dbReference type="SUPFAM" id="SSF52980">
    <property type="entry name" value="Restriction endonuclease-like"/>
    <property type="match status" value="1"/>
</dbReference>
<sequence length="180" mass="20304">MFKAILAKGEGKTRRTYMLKLAAEIITGEPGDGLSTEDMERGHIMEPEARNFYAFQKDVEPELVGFIRNGQKGCSPDSLIGADGALEIKTKKPPLMIECLLKDEFPAEHKAQCQGVLWVAEREWIDICVYWPKLQPFIKRAYRDELYIASMSKAVDDFNSELSELVERVRRYGSGGRAAA</sequence>
<dbReference type="InterPro" id="IPR011335">
    <property type="entry name" value="Restrct_endonuc-II-like"/>
</dbReference>
<reference evidence="2 3" key="1">
    <citation type="submission" date="2023-07" db="EMBL/GenBank/DDBJ databases">
        <title>Genomic Encyclopedia of Type Strains, Phase IV (KMG-IV): sequencing the most valuable type-strain genomes for metagenomic binning, comparative biology and taxonomic classification.</title>
        <authorList>
            <person name="Goeker M."/>
        </authorList>
    </citation>
    <scope>NUCLEOTIDE SEQUENCE [LARGE SCALE GENOMIC DNA]</scope>
    <source>
        <strain evidence="2 3">DSM 3770</strain>
    </source>
</reference>
<comment type="caution">
    <text evidence="2">The sequence shown here is derived from an EMBL/GenBank/DDBJ whole genome shotgun (WGS) entry which is preliminary data.</text>
</comment>
<feature type="domain" description="YqaJ viral recombinase" evidence="1">
    <location>
        <begin position="2"/>
        <end position="122"/>
    </location>
</feature>
<dbReference type="Pfam" id="PF09588">
    <property type="entry name" value="YqaJ"/>
    <property type="match status" value="1"/>
</dbReference>
<accession>A0ABU0LG00</accession>